<reference evidence="2" key="1">
    <citation type="submission" date="2017-02" db="EMBL/GenBank/DDBJ databases">
        <authorList>
            <person name="Varghese N."/>
            <person name="Submissions S."/>
        </authorList>
    </citation>
    <scope>NUCLEOTIDE SEQUENCE [LARGE SCALE GENOMIC DNA]</scope>
    <source>
        <strain evidence="2">R11H</strain>
    </source>
</reference>
<organism evidence="1 2">
    <name type="scientific">Sphingopyxis flava</name>
    <dbReference type="NCBI Taxonomy" id="1507287"/>
    <lineage>
        <taxon>Bacteria</taxon>
        <taxon>Pseudomonadati</taxon>
        <taxon>Pseudomonadota</taxon>
        <taxon>Alphaproteobacteria</taxon>
        <taxon>Sphingomonadales</taxon>
        <taxon>Sphingomonadaceae</taxon>
        <taxon>Sphingopyxis</taxon>
    </lineage>
</organism>
<evidence type="ECO:0000313" key="2">
    <source>
        <dbReference type="Proteomes" id="UP000190044"/>
    </source>
</evidence>
<evidence type="ECO:0000313" key="1">
    <source>
        <dbReference type="EMBL" id="SKB85285.1"/>
    </source>
</evidence>
<accession>A0A1T5EN12</accession>
<proteinExistence type="predicted"/>
<protein>
    <submittedName>
        <fullName evidence="1">Uncharacterized protein</fullName>
    </submittedName>
</protein>
<keyword evidence="2" id="KW-1185">Reference proteome</keyword>
<sequence length="248" mass="27023">MDREFTFRISGSYSPDEIPLERLGEYLKALGELFGERADVHFKGLELGSTVVRVVVAHAAVPKVEARIKDAGAGDGAPSLIKAYDKIDNLLREDNATGEIADASGNVIYVDFPGRTRVERVAYGPIKQNGTVDGIVFRVEGRDATVHVGIMDGARSYSLEAPASMGQRLAALFRAGPVRFHGNGTWYRNGDGTWELRKFSIDTFEELDDSPLSAAVASIRTAPSSDWRKVEDPIGVLSRERKGGESTH</sequence>
<dbReference type="OrthoDB" id="5947241at2"/>
<dbReference type="EMBL" id="FUYP01000023">
    <property type="protein sequence ID" value="SKB85285.1"/>
    <property type="molecule type" value="Genomic_DNA"/>
</dbReference>
<dbReference type="Proteomes" id="UP000190044">
    <property type="component" value="Unassembled WGS sequence"/>
</dbReference>
<dbReference type="AlphaFoldDB" id="A0A1T5EN12"/>
<dbReference type="RefSeq" id="WP_079639599.1">
    <property type="nucleotide sequence ID" value="NZ_FUYP01000023.1"/>
</dbReference>
<gene>
    <name evidence="1" type="ORF">SAMN06295937_102343</name>
</gene>
<name>A0A1T5EN12_9SPHN</name>